<evidence type="ECO:0000256" key="4">
    <source>
        <dbReference type="PIRSR" id="PIRSR000303-1"/>
    </source>
</evidence>
<evidence type="ECO:0000256" key="1">
    <source>
        <dbReference type="ARBA" id="ARBA00006926"/>
    </source>
</evidence>
<keyword evidence="3 5" id="KW-0560">Oxidoreductase</keyword>
<accession>K6ZWL6</accession>
<comment type="caution">
    <text evidence="7">The sequence shown here is derived from an EMBL/GenBank/DDBJ whole genome shotgun (WGS) entry which is preliminary data.</text>
</comment>
<gene>
    <name evidence="7" type="primary">gpo</name>
    <name evidence="7" type="ORF">GPAL_0835</name>
</gene>
<keyword evidence="2 5" id="KW-0575">Peroxidase</keyword>
<protein>
    <recommendedName>
        <fullName evidence="5">Glutathione peroxidase</fullName>
    </recommendedName>
</protein>
<dbReference type="Pfam" id="PF00255">
    <property type="entry name" value="GSHPx"/>
    <property type="match status" value="1"/>
</dbReference>
<keyword evidence="6" id="KW-0732">Signal</keyword>
<evidence type="ECO:0000256" key="5">
    <source>
        <dbReference type="RuleBase" id="RU000499"/>
    </source>
</evidence>
<dbReference type="CDD" id="cd00340">
    <property type="entry name" value="GSH_Peroxidase"/>
    <property type="match status" value="1"/>
</dbReference>
<comment type="similarity">
    <text evidence="1 5">Belongs to the glutathione peroxidase family.</text>
</comment>
<dbReference type="InterPro" id="IPR036249">
    <property type="entry name" value="Thioredoxin-like_sf"/>
</dbReference>
<dbReference type="PRINTS" id="PR01011">
    <property type="entry name" value="GLUTPROXDASE"/>
</dbReference>
<dbReference type="Gene3D" id="3.40.30.10">
    <property type="entry name" value="Glutaredoxin"/>
    <property type="match status" value="1"/>
</dbReference>
<evidence type="ECO:0000313" key="7">
    <source>
        <dbReference type="EMBL" id="GAC27715.1"/>
    </source>
</evidence>
<dbReference type="STRING" id="1121922.GCA_000428905_03693"/>
<keyword evidence="8" id="KW-1185">Reference proteome</keyword>
<dbReference type="OrthoDB" id="9785502at2"/>
<dbReference type="PANTHER" id="PTHR11592">
    <property type="entry name" value="GLUTATHIONE PEROXIDASE"/>
    <property type="match status" value="1"/>
</dbReference>
<sequence length="183" mass="20315">MKKVISLVLLMAMMVSSQVAIASECPDLLKFAKRKLNSQEVVNMCEAYEGKTVLFVNTASKCGFTPQFEGLEALYTEFKDAGLVVLGFPSNDFNQEFGTEKETAELCELTYGVNFPMFESISVRGDDADPLYVMLAKKAGTAPKWNFYKYLMDKNGNVVESYSAFTKPDNDDFVADIKTALAL</sequence>
<evidence type="ECO:0000256" key="2">
    <source>
        <dbReference type="ARBA" id="ARBA00022559"/>
    </source>
</evidence>
<feature type="signal peptide" evidence="6">
    <location>
        <begin position="1"/>
        <end position="22"/>
    </location>
</feature>
<reference evidence="8" key="1">
    <citation type="journal article" date="2014" name="Environ. Microbiol.">
        <title>Comparative genomics of the marine bacterial genus Glaciecola reveals the high degree of genomic diversity and genomic characteristic for cold adaptation.</title>
        <authorList>
            <person name="Qin Q.L."/>
            <person name="Xie B.B."/>
            <person name="Yu Y."/>
            <person name="Shu Y.L."/>
            <person name="Rong J.C."/>
            <person name="Zhang Y.J."/>
            <person name="Zhao D.L."/>
            <person name="Chen X.L."/>
            <person name="Zhang X.Y."/>
            <person name="Chen B."/>
            <person name="Zhou B.C."/>
            <person name="Zhang Y.Z."/>
        </authorList>
    </citation>
    <scope>NUCLEOTIDE SEQUENCE [LARGE SCALE GENOMIC DNA]</scope>
    <source>
        <strain evidence="8">ACAM 615</strain>
    </source>
</reference>
<dbReference type="InterPro" id="IPR029759">
    <property type="entry name" value="GPX_AS"/>
</dbReference>
<dbReference type="EMBL" id="BAEQ01000015">
    <property type="protein sequence ID" value="GAC27715.1"/>
    <property type="molecule type" value="Genomic_DNA"/>
</dbReference>
<feature type="active site" evidence="4">
    <location>
        <position position="62"/>
    </location>
</feature>
<evidence type="ECO:0000256" key="6">
    <source>
        <dbReference type="SAM" id="SignalP"/>
    </source>
</evidence>
<evidence type="ECO:0000256" key="3">
    <source>
        <dbReference type="ARBA" id="ARBA00023002"/>
    </source>
</evidence>
<dbReference type="RefSeq" id="WP_006009487.1">
    <property type="nucleotide sequence ID" value="NZ_AUAV01000025.1"/>
</dbReference>
<dbReference type="GO" id="GO:0034599">
    <property type="term" value="P:cellular response to oxidative stress"/>
    <property type="evidence" value="ECO:0007669"/>
    <property type="project" value="TreeGrafter"/>
</dbReference>
<dbReference type="PROSITE" id="PS51355">
    <property type="entry name" value="GLUTATHIONE_PEROXID_3"/>
    <property type="match status" value="1"/>
</dbReference>
<dbReference type="PIRSF" id="PIRSF000303">
    <property type="entry name" value="Glutathion_perox"/>
    <property type="match status" value="1"/>
</dbReference>
<dbReference type="Proteomes" id="UP000006251">
    <property type="component" value="Unassembled WGS sequence"/>
</dbReference>
<name>K6ZWL6_9ALTE</name>
<dbReference type="PROSITE" id="PS00460">
    <property type="entry name" value="GLUTATHIONE_PEROXID_1"/>
    <property type="match status" value="1"/>
</dbReference>
<organism evidence="7 8">
    <name type="scientific">Brumicola pallidula DSM 14239 = ACAM 615</name>
    <dbReference type="NCBI Taxonomy" id="1121922"/>
    <lineage>
        <taxon>Bacteria</taxon>
        <taxon>Pseudomonadati</taxon>
        <taxon>Pseudomonadota</taxon>
        <taxon>Gammaproteobacteria</taxon>
        <taxon>Alteromonadales</taxon>
        <taxon>Alteromonadaceae</taxon>
        <taxon>Brumicola</taxon>
    </lineage>
</organism>
<proteinExistence type="inferred from homology"/>
<dbReference type="SUPFAM" id="SSF52833">
    <property type="entry name" value="Thioredoxin-like"/>
    <property type="match status" value="1"/>
</dbReference>
<dbReference type="InterPro" id="IPR000889">
    <property type="entry name" value="Glutathione_peroxidase"/>
</dbReference>
<dbReference type="AlphaFoldDB" id="K6ZWL6"/>
<evidence type="ECO:0000313" key="8">
    <source>
        <dbReference type="Proteomes" id="UP000006251"/>
    </source>
</evidence>
<dbReference type="PANTHER" id="PTHR11592:SF44">
    <property type="entry name" value="GLUTATHIONE PEROXIDASE"/>
    <property type="match status" value="1"/>
</dbReference>
<dbReference type="GO" id="GO:0004601">
    <property type="term" value="F:peroxidase activity"/>
    <property type="evidence" value="ECO:0007669"/>
    <property type="project" value="UniProtKB-KW"/>
</dbReference>
<feature type="chain" id="PRO_5003898710" description="Glutathione peroxidase" evidence="6">
    <location>
        <begin position="23"/>
        <end position="183"/>
    </location>
</feature>